<keyword evidence="4" id="KW-1185">Reference proteome</keyword>
<dbReference type="RefSeq" id="WP_249698025.1">
    <property type="nucleotide sequence ID" value="NZ_JAMFLX010000004.1"/>
</dbReference>
<dbReference type="InterPro" id="IPR027471">
    <property type="entry name" value="YbeD-like_sf"/>
</dbReference>
<evidence type="ECO:0000313" key="3">
    <source>
        <dbReference type="EMBL" id="MCL6269130.1"/>
    </source>
</evidence>
<dbReference type="InterPro" id="IPR007454">
    <property type="entry name" value="UPF0250_YbeD-like"/>
</dbReference>
<evidence type="ECO:0000256" key="1">
    <source>
        <dbReference type="ARBA" id="ARBA00008460"/>
    </source>
</evidence>
<comment type="caution">
    <text evidence="3">The sequence shown here is derived from an EMBL/GenBank/DDBJ whole genome shotgun (WGS) entry which is preliminary data.</text>
</comment>
<dbReference type="PANTHER" id="PTHR38036:SF1">
    <property type="entry name" value="UPF0250 PROTEIN YBED"/>
    <property type="match status" value="1"/>
</dbReference>
<protein>
    <recommendedName>
        <fullName evidence="2">UPF0250 protein M3P05_04130</fullName>
    </recommendedName>
</protein>
<evidence type="ECO:0000313" key="4">
    <source>
        <dbReference type="Proteomes" id="UP001203338"/>
    </source>
</evidence>
<dbReference type="Proteomes" id="UP001203338">
    <property type="component" value="Unassembled WGS sequence"/>
</dbReference>
<dbReference type="Gene3D" id="3.30.70.260">
    <property type="match status" value="1"/>
</dbReference>
<dbReference type="EMBL" id="JAMFLX010000004">
    <property type="protein sequence ID" value="MCL6269130.1"/>
    <property type="molecule type" value="Genomic_DNA"/>
</dbReference>
<evidence type="ECO:0000256" key="2">
    <source>
        <dbReference type="HAMAP-Rule" id="MF_00659"/>
    </source>
</evidence>
<dbReference type="PANTHER" id="PTHR38036">
    <property type="entry name" value="UPF0250 PROTEIN YBED"/>
    <property type="match status" value="1"/>
</dbReference>
<accession>A0ABT0PCM7</accession>
<proteinExistence type="inferred from homology"/>
<gene>
    <name evidence="3" type="ORF">M3P05_04130</name>
</gene>
<comment type="similarity">
    <text evidence="1 2">Belongs to the UPF0250 family.</text>
</comment>
<dbReference type="HAMAP" id="MF_00659">
    <property type="entry name" value="UPF0250"/>
    <property type="match status" value="1"/>
</dbReference>
<dbReference type="SUPFAM" id="SSF117991">
    <property type="entry name" value="YbeD/HP0495-like"/>
    <property type="match status" value="1"/>
</dbReference>
<name>A0ABT0PCM7_9GAMM</name>
<sequence>MTEEQKAPKIEFPCDYTIRIMGAVTEDFHEVVLSIVKNHDPEHNGEYTVRDSKKGRFQSVVVTINATGEPQLRALHEELKNSGRVLMVL</sequence>
<organism evidence="3 4">
    <name type="scientific">Parendozoicomonas callyspongiae</name>
    <dbReference type="NCBI Taxonomy" id="2942213"/>
    <lineage>
        <taxon>Bacteria</taxon>
        <taxon>Pseudomonadati</taxon>
        <taxon>Pseudomonadota</taxon>
        <taxon>Gammaproteobacteria</taxon>
        <taxon>Oceanospirillales</taxon>
        <taxon>Endozoicomonadaceae</taxon>
        <taxon>Parendozoicomonas</taxon>
    </lineage>
</organism>
<dbReference type="Pfam" id="PF04359">
    <property type="entry name" value="DUF493"/>
    <property type="match status" value="1"/>
</dbReference>
<reference evidence="3 4" key="1">
    <citation type="submission" date="2022-05" db="EMBL/GenBank/DDBJ databases">
        <authorList>
            <person name="Park J.-S."/>
        </authorList>
    </citation>
    <scope>NUCLEOTIDE SEQUENCE [LARGE SCALE GENOMIC DNA]</scope>
    <source>
        <strain evidence="3 4">2012CJ34-2</strain>
    </source>
</reference>